<dbReference type="Proteomes" id="UP001174210">
    <property type="component" value="Unassembled WGS sequence"/>
</dbReference>
<gene>
    <name evidence="1" type="ORF">P5G59_15090</name>
</gene>
<evidence type="ECO:0000313" key="1">
    <source>
        <dbReference type="EMBL" id="MDN4598477.1"/>
    </source>
</evidence>
<dbReference type="Pfam" id="PF10065">
    <property type="entry name" value="DUF2303"/>
    <property type="match status" value="1"/>
</dbReference>
<comment type="caution">
    <text evidence="1">The sequence shown here is derived from an EMBL/GenBank/DDBJ whole genome shotgun (WGS) entry which is preliminary data.</text>
</comment>
<reference evidence="1" key="1">
    <citation type="submission" date="2023-03" db="EMBL/GenBank/DDBJ databases">
        <title>MT1 and MT2 Draft Genomes of Novel Species.</title>
        <authorList>
            <person name="Venkateswaran K."/>
        </authorList>
    </citation>
    <scope>NUCLEOTIDE SEQUENCE</scope>
    <source>
        <strain evidence="1">F6_8S_P_1A</strain>
    </source>
</reference>
<accession>A0ABT8J0I9</accession>
<evidence type="ECO:0000313" key="2">
    <source>
        <dbReference type="Proteomes" id="UP001174210"/>
    </source>
</evidence>
<protein>
    <submittedName>
        <fullName evidence="1">DUF2303 family protein</fullName>
    </submittedName>
</protein>
<organism evidence="1 2">
    <name type="scientific">Leifsonia virtsii</name>
    <dbReference type="NCBI Taxonomy" id="3035915"/>
    <lineage>
        <taxon>Bacteria</taxon>
        <taxon>Bacillati</taxon>
        <taxon>Actinomycetota</taxon>
        <taxon>Actinomycetes</taxon>
        <taxon>Micrococcales</taxon>
        <taxon>Microbacteriaceae</taxon>
        <taxon>Leifsonia</taxon>
    </lineage>
</organism>
<sequence length="302" mass="33058">MTDYKDAELGVIESASEAATIAALAVTGIEPHPIEAGKLYAVADGRGGVKVIDTDDYADAPRRTKAARTVTDAASFVAYVNRHRTAGTEVYAHTSSSSVIAVIDAHQGTDGPAGWEKHKLTLALEHTKAWLAWTAHDLGQNPRGWFGQQEFAEFIEDRALDVQEPDHARLIELATKFEATKKVEFGQATRLDNGEVQFQYTETVGAKKGTKDSIEFPKELKLALRPYIGGPIYFVFASLRYRIGEDGLRLGYALQRPENILEAAFADIVTEIRDGRTDKAADSDPIVVHEGIGDVPIFYGRP</sequence>
<proteinExistence type="predicted"/>
<keyword evidence="2" id="KW-1185">Reference proteome</keyword>
<name>A0ABT8J0I9_9MICO</name>
<dbReference type="EMBL" id="JAROCB010000004">
    <property type="protein sequence ID" value="MDN4598477.1"/>
    <property type="molecule type" value="Genomic_DNA"/>
</dbReference>
<dbReference type="RefSeq" id="WP_301219821.1">
    <property type="nucleotide sequence ID" value="NZ_JAROCB010000004.1"/>
</dbReference>
<dbReference type="InterPro" id="IPR019276">
    <property type="entry name" value="DUF2303"/>
</dbReference>